<sequence length="129" mass="13801">MRTVIKAGLTAVSALLLLAPASSASAPMSGDDTDGSVSLYVDGKGLHVDTITVMSDKQRNGERFRVYSHTGSAAGIVDETRWKTAKFHSYGLTKIAEASWKINRNFADGTWLCATAAKSDGNPCIKVHR</sequence>
<keyword evidence="2" id="KW-1185">Reference proteome</keyword>
<evidence type="ECO:0000313" key="2">
    <source>
        <dbReference type="Proteomes" id="UP001432251"/>
    </source>
</evidence>
<name>A0ACD5A4Y5_9ACTN</name>
<evidence type="ECO:0000313" key="1">
    <source>
        <dbReference type="EMBL" id="WWQ62251.1"/>
    </source>
</evidence>
<organism evidence="1 2">
    <name type="scientific">Streptomyces citrinus</name>
    <dbReference type="NCBI Taxonomy" id="3118173"/>
    <lineage>
        <taxon>Bacteria</taxon>
        <taxon>Bacillati</taxon>
        <taxon>Actinomycetota</taxon>
        <taxon>Actinomycetes</taxon>
        <taxon>Kitasatosporales</taxon>
        <taxon>Streptomycetaceae</taxon>
        <taxon>Streptomyces</taxon>
    </lineage>
</organism>
<proteinExistence type="predicted"/>
<accession>A0ACD5A4Y5</accession>
<gene>
    <name evidence="1" type="ORF">V2W30_01945</name>
</gene>
<protein>
    <submittedName>
        <fullName evidence="1">Uncharacterized protein</fullName>
    </submittedName>
</protein>
<dbReference type="Proteomes" id="UP001432251">
    <property type="component" value="Chromosome"/>
</dbReference>
<reference evidence="1" key="1">
    <citation type="journal article" date="2025" name="Int. J. Syst. Evol. Microbiol.">
        <title>Streptomyces citrinus sp. nov., with yellow diffusible pigment.</title>
        <authorList>
            <person name="He Y."/>
            <person name="Yang E."/>
            <person name="Xu J."/>
            <person name="Sun Y."/>
            <person name="Sun L."/>
        </authorList>
    </citation>
    <scope>NUCLEOTIDE SEQUENCE</scope>
    <source>
        <strain evidence="1">Q6</strain>
    </source>
</reference>
<dbReference type="EMBL" id="CP146022">
    <property type="protein sequence ID" value="WWQ62251.1"/>
    <property type="molecule type" value="Genomic_DNA"/>
</dbReference>